<dbReference type="GO" id="GO:0003676">
    <property type="term" value="F:nucleic acid binding"/>
    <property type="evidence" value="ECO:0007669"/>
    <property type="project" value="InterPro"/>
</dbReference>
<evidence type="ECO:0000313" key="5">
    <source>
        <dbReference type="Proteomes" id="UP000283530"/>
    </source>
</evidence>
<comment type="caution">
    <text evidence="4">The sequence shown here is derived from an EMBL/GenBank/DDBJ whole genome shotgun (WGS) entry which is preliminary data.</text>
</comment>
<accession>A0A443PRN7</accession>
<keyword evidence="5" id="KW-1185">Reference proteome</keyword>
<dbReference type="Proteomes" id="UP000283530">
    <property type="component" value="Unassembled WGS sequence"/>
</dbReference>
<dbReference type="InterPro" id="IPR047021">
    <property type="entry name" value="REXO1/3/4-like"/>
</dbReference>
<dbReference type="PANTHER" id="PTHR12801">
    <property type="entry name" value="RNA EXONUCLEASE REXO1 / RECO3 FAMILY MEMBER-RELATED"/>
    <property type="match status" value="1"/>
</dbReference>
<dbReference type="InterPro" id="IPR012337">
    <property type="entry name" value="RNaseH-like_sf"/>
</dbReference>
<name>A0A443PRN7_9MAGN</name>
<organism evidence="4 5">
    <name type="scientific">Cinnamomum micranthum f. kanehirae</name>
    <dbReference type="NCBI Taxonomy" id="337451"/>
    <lineage>
        <taxon>Eukaryota</taxon>
        <taxon>Viridiplantae</taxon>
        <taxon>Streptophyta</taxon>
        <taxon>Embryophyta</taxon>
        <taxon>Tracheophyta</taxon>
        <taxon>Spermatophyta</taxon>
        <taxon>Magnoliopsida</taxon>
        <taxon>Magnoliidae</taxon>
        <taxon>Laurales</taxon>
        <taxon>Lauraceae</taxon>
        <taxon>Cinnamomum</taxon>
    </lineage>
</organism>
<gene>
    <name evidence="4" type="ORF">CKAN_02263400</name>
</gene>
<dbReference type="AlphaFoldDB" id="A0A443PRN7"/>
<dbReference type="Gene3D" id="3.30.420.10">
    <property type="entry name" value="Ribonuclease H-like superfamily/Ribonuclease H"/>
    <property type="match status" value="1"/>
</dbReference>
<dbReference type="STRING" id="337451.A0A443PRN7"/>
<proteinExistence type="predicted"/>
<feature type="domain" description="Exonuclease" evidence="3">
    <location>
        <begin position="61"/>
        <end position="205"/>
    </location>
</feature>
<sequence>MEAPSASWQQQQQQAASAQNPPPLLQLLLYCSSIMQNPIQIAQILTGLEVLSSSSFPSFSSRFSVSNETLGSNKCPLSGCLHRPLHPFVLLNGYSGITCEMLNDVTTSLKDIQEEFLKIVHKETILVGHSLENDLLALKISHDLVIDTAVLYKHPRGSTYKTALRVLARKFLSREIQMSGYGHDSVEDARAALELALLKIRHGPDFGTPPSFMRKRLVSVLGENGKTCCLIDDVSVVKRYATEACHGIPVYSDDGALLKAKKEVKSGKANFIWTQFSELHSYFKQQAEDEEKLNSKVAEMISLLTCHKKSKRRKDIGYGLTSELTGILTRMDAKIQSLYNELPTNAMLIICTGHGDTAMVQSLRKMLSKGSHATICREKLLQVLGELQAQAEVALCFVRVKN</sequence>
<dbReference type="SUPFAM" id="SSF53098">
    <property type="entry name" value="Ribonuclease H-like"/>
    <property type="match status" value="1"/>
</dbReference>
<dbReference type="EMBL" id="QPKB01000010">
    <property type="protein sequence ID" value="RWR93385.1"/>
    <property type="molecule type" value="Genomic_DNA"/>
</dbReference>
<dbReference type="OrthoDB" id="206335at2759"/>
<dbReference type="InterPro" id="IPR036397">
    <property type="entry name" value="RNaseH_sf"/>
</dbReference>
<dbReference type="GO" id="GO:0004527">
    <property type="term" value="F:exonuclease activity"/>
    <property type="evidence" value="ECO:0007669"/>
    <property type="project" value="InterPro"/>
</dbReference>
<dbReference type="PANTHER" id="PTHR12801:SF157">
    <property type="entry name" value="SMALL RNA DEGRADING NUCLEASE 5"/>
    <property type="match status" value="1"/>
</dbReference>
<evidence type="ECO:0000256" key="1">
    <source>
        <dbReference type="ARBA" id="ARBA00022722"/>
    </source>
</evidence>
<evidence type="ECO:0000313" key="4">
    <source>
        <dbReference type="EMBL" id="RWR93385.1"/>
    </source>
</evidence>
<evidence type="ECO:0000256" key="2">
    <source>
        <dbReference type="ARBA" id="ARBA00022801"/>
    </source>
</evidence>
<keyword evidence="1" id="KW-0540">Nuclease</keyword>
<dbReference type="InterPro" id="IPR013520">
    <property type="entry name" value="Ribonucl_H"/>
</dbReference>
<evidence type="ECO:0000259" key="3">
    <source>
        <dbReference type="SMART" id="SM00479"/>
    </source>
</evidence>
<protein>
    <submittedName>
        <fullName evidence="4">Small RNA degrading nuclease 5 isoform X1</fullName>
    </submittedName>
</protein>
<dbReference type="SMART" id="SM00479">
    <property type="entry name" value="EXOIII"/>
    <property type="match status" value="1"/>
</dbReference>
<keyword evidence="2" id="KW-0378">Hydrolase</keyword>
<dbReference type="GO" id="GO:0005634">
    <property type="term" value="C:nucleus"/>
    <property type="evidence" value="ECO:0007669"/>
    <property type="project" value="TreeGrafter"/>
</dbReference>
<reference evidence="4 5" key="1">
    <citation type="journal article" date="2019" name="Nat. Plants">
        <title>Stout camphor tree genome fills gaps in understanding of flowering plant genome evolution.</title>
        <authorList>
            <person name="Chaw S.M."/>
            <person name="Liu Y.C."/>
            <person name="Wu Y.W."/>
            <person name="Wang H.Y."/>
            <person name="Lin C.I."/>
            <person name="Wu C.S."/>
            <person name="Ke H.M."/>
            <person name="Chang L.Y."/>
            <person name="Hsu C.Y."/>
            <person name="Yang H.T."/>
            <person name="Sudianto E."/>
            <person name="Hsu M.H."/>
            <person name="Wu K.P."/>
            <person name="Wang L.N."/>
            <person name="Leebens-Mack J.H."/>
            <person name="Tsai I.J."/>
        </authorList>
    </citation>
    <scope>NUCLEOTIDE SEQUENCE [LARGE SCALE GENOMIC DNA]</scope>
    <source>
        <strain evidence="5">cv. Chaw 1501</strain>
        <tissue evidence="4">Young leaves</tissue>
    </source>
</reference>